<name>A0A7X0TSJ7_9GAMM</name>
<gene>
    <name evidence="7" type="ORF">HNQ55_000669</name>
</gene>
<dbReference type="PANTHER" id="PTHR37164:SF1">
    <property type="entry name" value="BACTERIOHEMERYTHRIN"/>
    <property type="match status" value="1"/>
</dbReference>
<evidence type="ECO:0000256" key="2">
    <source>
        <dbReference type="ARBA" id="ARBA00022621"/>
    </source>
</evidence>
<dbReference type="PANTHER" id="PTHR37164">
    <property type="entry name" value="BACTERIOHEMERYTHRIN"/>
    <property type="match status" value="1"/>
</dbReference>
<keyword evidence="5" id="KW-1133">Transmembrane helix</keyword>
<evidence type="ECO:0000256" key="3">
    <source>
        <dbReference type="ARBA" id="ARBA00022723"/>
    </source>
</evidence>
<sequence>MKNRTKSLIYAAIIGLIIVAIFLGFLTSLTNPVSWILIIVLLIIPMLYNKKSVNKGLIEWKDEYSVGIEVIDNDHKKLLNLLNQMNTAYDYAMSESYEKAALNDLVDYTKYHFDREEQMMAEHDYPDLEAHKLQHKNMIAQVNHYVERYDKEGHECLDEISDFLTQWLINHINGTDKAYSKHLHSKGVY</sequence>
<keyword evidence="5" id="KW-0472">Membrane</keyword>
<keyword evidence="2" id="KW-0561">Oxygen transport</keyword>
<feature type="transmembrane region" description="Helical" evidence="5">
    <location>
        <begin position="7"/>
        <end position="26"/>
    </location>
</feature>
<reference evidence="7 8" key="1">
    <citation type="submission" date="2020-08" db="EMBL/GenBank/DDBJ databases">
        <title>Genomic Encyclopedia of Type Strains, Phase IV (KMG-IV): sequencing the most valuable type-strain genomes for metagenomic binning, comparative biology and taxonomic classification.</title>
        <authorList>
            <person name="Goeker M."/>
        </authorList>
    </citation>
    <scope>NUCLEOTIDE SEQUENCE [LARGE SCALE GENOMIC DNA]</scope>
    <source>
        <strain evidence="7 8">DSM 26287</strain>
    </source>
</reference>
<dbReference type="PROSITE" id="PS00550">
    <property type="entry name" value="HEMERYTHRINS"/>
    <property type="match status" value="1"/>
</dbReference>
<evidence type="ECO:0000313" key="7">
    <source>
        <dbReference type="EMBL" id="MBB6542191.1"/>
    </source>
</evidence>
<dbReference type="GO" id="GO:0046872">
    <property type="term" value="F:metal ion binding"/>
    <property type="evidence" value="ECO:0007669"/>
    <property type="project" value="UniProtKB-KW"/>
</dbReference>
<dbReference type="CDD" id="cd12107">
    <property type="entry name" value="Hemerythrin"/>
    <property type="match status" value="1"/>
</dbReference>
<proteinExistence type="inferred from homology"/>
<comment type="similarity">
    <text evidence="1">Belongs to the hemerythrin family.</text>
</comment>
<keyword evidence="4" id="KW-0408">Iron</keyword>
<protein>
    <submittedName>
        <fullName evidence="7">Hemerythrin</fullName>
    </submittedName>
</protein>
<dbReference type="EMBL" id="JACHHU010000003">
    <property type="protein sequence ID" value="MBB6542191.1"/>
    <property type="molecule type" value="Genomic_DNA"/>
</dbReference>
<keyword evidence="3" id="KW-0479">Metal-binding</keyword>
<keyword evidence="2" id="KW-0813">Transport</keyword>
<dbReference type="InterPro" id="IPR016131">
    <property type="entry name" value="Haemerythrin_Fe_BS"/>
</dbReference>
<dbReference type="SUPFAM" id="SSF47188">
    <property type="entry name" value="Hemerythrin-like"/>
    <property type="match status" value="1"/>
</dbReference>
<dbReference type="AlphaFoldDB" id="A0A7X0TSJ7"/>
<dbReference type="InterPro" id="IPR035938">
    <property type="entry name" value="Hemerythrin-like_sf"/>
</dbReference>
<feature type="domain" description="Hemerythrin-like" evidence="6">
    <location>
        <begin position="67"/>
        <end position="179"/>
    </location>
</feature>
<evidence type="ECO:0000256" key="1">
    <source>
        <dbReference type="ARBA" id="ARBA00010587"/>
    </source>
</evidence>
<evidence type="ECO:0000259" key="6">
    <source>
        <dbReference type="Pfam" id="PF01814"/>
    </source>
</evidence>
<dbReference type="Proteomes" id="UP000537141">
    <property type="component" value="Unassembled WGS sequence"/>
</dbReference>
<dbReference type="InterPro" id="IPR050669">
    <property type="entry name" value="Hemerythrin"/>
</dbReference>
<dbReference type="InterPro" id="IPR012827">
    <property type="entry name" value="Hemerythrin_metal-bd"/>
</dbReference>
<dbReference type="NCBIfam" id="TIGR02481">
    <property type="entry name" value="hemeryth_dom"/>
    <property type="match status" value="1"/>
</dbReference>
<organism evidence="7 8">
    <name type="scientific">Thalassotalea piscium</name>
    <dbReference type="NCBI Taxonomy" id="1230533"/>
    <lineage>
        <taxon>Bacteria</taxon>
        <taxon>Pseudomonadati</taxon>
        <taxon>Pseudomonadota</taxon>
        <taxon>Gammaproteobacteria</taxon>
        <taxon>Alteromonadales</taxon>
        <taxon>Colwelliaceae</taxon>
        <taxon>Thalassotalea</taxon>
    </lineage>
</organism>
<dbReference type="InterPro" id="IPR012312">
    <property type="entry name" value="Hemerythrin-like"/>
</dbReference>
<keyword evidence="8" id="KW-1185">Reference proteome</keyword>
<dbReference type="NCBIfam" id="NF033749">
    <property type="entry name" value="bact_hemeryth"/>
    <property type="match status" value="1"/>
</dbReference>
<evidence type="ECO:0000256" key="4">
    <source>
        <dbReference type="ARBA" id="ARBA00023004"/>
    </source>
</evidence>
<dbReference type="GO" id="GO:0005344">
    <property type="term" value="F:oxygen carrier activity"/>
    <property type="evidence" value="ECO:0007669"/>
    <property type="project" value="UniProtKB-KW"/>
</dbReference>
<evidence type="ECO:0000256" key="5">
    <source>
        <dbReference type="SAM" id="Phobius"/>
    </source>
</evidence>
<accession>A0A7X0TSJ7</accession>
<dbReference type="RefSeq" id="WP_184422552.1">
    <property type="nucleotide sequence ID" value="NZ_AP027362.1"/>
</dbReference>
<dbReference type="Pfam" id="PF01814">
    <property type="entry name" value="Hemerythrin"/>
    <property type="match status" value="1"/>
</dbReference>
<feature type="transmembrane region" description="Helical" evidence="5">
    <location>
        <begin position="32"/>
        <end position="48"/>
    </location>
</feature>
<evidence type="ECO:0000313" key="8">
    <source>
        <dbReference type="Proteomes" id="UP000537141"/>
    </source>
</evidence>
<comment type="caution">
    <text evidence="7">The sequence shown here is derived from an EMBL/GenBank/DDBJ whole genome shotgun (WGS) entry which is preliminary data.</text>
</comment>
<keyword evidence="5" id="KW-0812">Transmembrane</keyword>
<dbReference type="Gene3D" id="1.20.120.50">
    <property type="entry name" value="Hemerythrin-like"/>
    <property type="match status" value="1"/>
</dbReference>